<reference evidence="4" key="1">
    <citation type="submission" date="2016-02" db="EMBL/GenBank/DDBJ databases">
        <title>WGS assembly of Manihot esculenta.</title>
        <authorList>
            <person name="Bredeson J.V."/>
            <person name="Prochnik S.E."/>
            <person name="Lyons J.B."/>
            <person name="Schmutz J."/>
            <person name="Grimwood J."/>
            <person name="Vrebalov J."/>
            <person name="Bart R.S."/>
            <person name="Amuge T."/>
            <person name="Ferguson M.E."/>
            <person name="Green R."/>
            <person name="Putnam N."/>
            <person name="Stites J."/>
            <person name="Rounsley S."/>
            <person name="Rokhsar D.S."/>
        </authorList>
    </citation>
    <scope>NUCLEOTIDE SEQUENCE [LARGE SCALE GENOMIC DNA]</scope>
    <source>
        <tissue evidence="4">Leaf</tissue>
    </source>
</reference>
<evidence type="ECO:0000313" key="4">
    <source>
        <dbReference type="EMBL" id="OAY33938.1"/>
    </source>
</evidence>
<name>A0A2C9URR5_MANES</name>
<dbReference type="PANTHER" id="PTHR31189">
    <property type="entry name" value="OS03G0336100 PROTEIN-RELATED"/>
    <property type="match status" value="1"/>
</dbReference>
<dbReference type="Pfam" id="PF00190">
    <property type="entry name" value="Cupin_1"/>
    <property type="match status" value="1"/>
</dbReference>
<dbReference type="InterPro" id="IPR011051">
    <property type="entry name" value="RmlC_Cupin_sf"/>
</dbReference>
<feature type="domain" description="Cupin type-1" evidence="3">
    <location>
        <begin position="246"/>
        <end position="400"/>
    </location>
</feature>
<feature type="compositionally biased region" description="Basic residues" evidence="1">
    <location>
        <begin position="604"/>
        <end position="613"/>
    </location>
</feature>
<gene>
    <name evidence="4" type="ORF">MANES_13G137200</name>
</gene>
<dbReference type="InterPro" id="IPR050253">
    <property type="entry name" value="Seed_Storage-Functional"/>
</dbReference>
<dbReference type="PANTHER" id="PTHR31189:SF7">
    <property type="entry name" value="OS03G0197300 PROTEIN"/>
    <property type="match status" value="1"/>
</dbReference>
<dbReference type="STRING" id="3983.A0A2C9URR5"/>
<accession>A0A2C9URR5</accession>
<sequence length="613" mass="72067">MPCSLLSFVLLLSLCCSLRGESFRREEEGYDYSGGMRPCMVKKENRKSLMVTEYGEISAVDISSGTRGPYHLQFMTLEPNSLFLPVLLHADMVFYVKTGSGKLSWADDEREIKRMNIKRGDVYRLHAGSIFFVQSSLEPEREKLRIYAIFSNTEEDVLEPSIGAYSNIRDLVLGFDKKLLQSAFKVPDDVIEEMTSAIRPPGIVHAVPEKKSMFLELEARFIEALAGDKDGSFYSINGRKKKTKIFNILEADRDVENCNGWSVTVGRGDLKSLRGSNIGIFMVNLTKGSMMGPHWNPMATEIAIVLHGRGMVRVVCSSNLNQTDCKNMRFSVEEGDVFAVPRFHPMAQMSFNNDSFVFMGFSTSTRKNYPQFLAGKSSVLQTLNKEILALSFNVTNTTIDGLLTPQKDAIILDCTSCAEEEETKMEEEMEREKQEEEAREREEERKREEEERKREEEEERKRQEEEERKRREEEERKRQEEEERKREEEEERQREEEKRREEEEAKREEEEARKQKEEEERRRKEEEKREREQEEAERRQREEKQRREEAARREEEEAIREETERQMEQEEEAAKKEKEREKQGDESQSEEKKYRGEEEESRGRKVARKVWKL</sequence>
<dbReference type="CDD" id="cd02244">
    <property type="entry name" value="cupin_7S_vicilin-like_N"/>
    <property type="match status" value="1"/>
</dbReference>
<evidence type="ECO:0000259" key="3">
    <source>
        <dbReference type="SMART" id="SM00835"/>
    </source>
</evidence>
<evidence type="ECO:0000256" key="1">
    <source>
        <dbReference type="SAM" id="MobiDB-lite"/>
    </source>
</evidence>
<proteinExistence type="predicted"/>
<feature type="chain" id="PRO_5012587246" description="Cupin type-1 domain-containing protein" evidence="2">
    <location>
        <begin position="21"/>
        <end position="613"/>
    </location>
</feature>
<dbReference type="SMART" id="SM00835">
    <property type="entry name" value="Cupin_1"/>
    <property type="match status" value="1"/>
</dbReference>
<dbReference type="AlphaFoldDB" id="A0A2C9URR5"/>
<dbReference type="InterPro" id="IPR014710">
    <property type="entry name" value="RmlC-like_jellyroll"/>
</dbReference>
<dbReference type="CDD" id="cd02245">
    <property type="entry name" value="cupin_7S_vicilin-like_C"/>
    <property type="match status" value="1"/>
</dbReference>
<dbReference type="EMBL" id="CM004399">
    <property type="protein sequence ID" value="OAY33938.1"/>
    <property type="molecule type" value="Genomic_DNA"/>
</dbReference>
<dbReference type="SUPFAM" id="SSF51182">
    <property type="entry name" value="RmlC-like cupins"/>
    <property type="match status" value="1"/>
</dbReference>
<dbReference type="Gene3D" id="2.60.120.10">
    <property type="entry name" value="Jelly Rolls"/>
    <property type="match status" value="2"/>
</dbReference>
<dbReference type="InterPro" id="IPR006045">
    <property type="entry name" value="Cupin_1"/>
</dbReference>
<organism evidence="4">
    <name type="scientific">Manihot esculenta</name>
    <name type="common">Cassava</name>
    <name type="synonym">Jatropha manihot</name>
    <dbReference type="NCBI Taxonomy" id="3983"/>
    <lineage>
        <taxon>Eukaryota</taxon>
        <taxon>Viridiplantae</taxon>
        <taxon>Streptophyta</taxon>
        <taxon>Embryophyta</taxon>
        <taxon>Tracheophyta</taxon>
        <taxon>Spermatophyta</taxon>
        <taxon>Magnoliopsida</taxon>
        <taxon>eudicotyledons</taxon>
        <taxon>Gunneridae</taxon>
        <taxon>Pentapetalae</taxon>
        <taxon>rosids</taxon>
        <taxon>fabids</taxon>
        <taxon>Malpighiales</taxon>
        <taxon>Euphorbiaceae</taxon>
        <taxon>Crotonoideae</taxon>
        <taxon>Manihoteae</taxon>
        <taxon>Manihot</taxon>
    </lineage>
</organism>
<feature type="compositionally biased region" description="Basic and acidic residues" evidence="1">
    <location>
        <begin position="430"/>
        <end position="596"/>
    </location>
</feature>
<feature type="signal peptide" evidence="2">
    <location>
        <begin position="1"/>
        <end position="20"/>
    </location>
</feature>
<keyword evidence="2" id="KW-0732">Signal</keyword>
<protein>
    <recommendedName>
        <fullName evidence="3">Cupin type-1 domain-containing protein</fullName>
    </recommendedName>
</protein>
<feature type="region of interest" description="Disordered" evidence="1">
    <location>
        <begin position="421"/>
        <end position="613"/>
    </location>
</feature>
<evidence type="ECO:0000256" key="2">
    <source>
        <dbReference type="SAM" id="SignalP"/>
    </source>
</evidence>